<sequence>MTYIGIIEKEEGALCHIKTSALNTEGVSMAFTCSSFRGYHALPEISRKADIIIVGPTTDLEGLNTLVRINKEQPKAELILVLTGSNEQLVLKAIKAGVVGFLNDGFTQPLFHACITHVKAGQSFLTADLQRRLFNLLHIEHMHCEDRAKPNLLTEREADIVRLILKGYTNKEIGECLFISHHTVNEHLKRVFRKLNVNSRVKLINKVVADFNLKE</sequence>
<dbReference type="InterPro" id="IPR000792">
    <property type="entry name" value="Tscrpt_reg_LuxR_C"/>
</dbReference>
<evidence type="ECO:0000256" key="2">
    <source>
        <dbReference type="ARBA" id="ARBA00023125"/>
    </source>
</evidence>
<dbReference type="SUPFAM" id="SSF52172">
    <property type="entry name" value="CheY-like"/>
    <property type="match status" value="1"/>
</dbReference>
<dbReference type="RefSeq" id="WP_129001420.1">
    <property type="nucleotide sequence ID" value="NZ_SDHZ01000001.1"/>
</dbReference>
<comment type="caution">
    <text evidence="5">The sequence shown here is derived from an EMBL/GenBank/DDBJ whole genome shotgun (WGS) entry which is preliminary data.</text>
</comment>
<dbReference type="SMART" id="SM00421">
    <property type="entry name" value="HTH_LUXR"/>
    <property type="match status" value="1"/>
</dbReference>
<dbReference type="Gene3D" id="3.40.50.2300">
    <property type="match status" value="1"/>
</dbReference>
<dbReference type="OrthoDB" id="9797341at2"/>
<dbReference type="PANTHER" id="PTHR44688">
    <property type="entry name" value="DNA-BINDING TRANSCRIPTIONAL ACTIVATOR DEVR_DOSR"/>
    <property type="match status" value="1"/>
</dbReference>
<dbReference type="PANTHER" id="PTHR44688:SF16">
    <property type="entry name" value="DNA-BINDING TRANSCRIPTIONAL ACTIVATOR DEVR_DOSR"/>
    <property type="match status" value="1"/>
</dbReference>
<evidence type="ECO:0000256" key="1">
    <source>
        <dbReference type="ARBA" id="ARBA00023015"/>
    </source>
</evidence>
<dbReference type="InterPro" id="IPR011006">
    <property type="entry name" value="CheY-like_superfamily"/>
</dbReference>
<dbReference type="AlphaFoldDB" id="A0A4Q1D8J8"/>
<dbReference type="EMBL" id="SDHZ01000001">
    <property type="protein sequence ID" value="RXK85667.1"/>
    <property type="molecule type" value="Genomic_DNA"/>
</dbReference>
<proteinExistence type="predicted"/>
<dbReference type="Proteomes" id="UP000290545">
    <property type="component" value="Unassembled WGS sequence"/>
</dbReference>
<evidence type="ECO:0000256" key="3">
    <source>
        <dbReference type="ARBA" id="ARBA00023163"/>
    </source>
</evidence>
<keyword evidence="6" id="KW-1185">Reference proteome</keyword>
<dbReference type="InterPro" id="IPR016032">
    <property type="entry name" value="Sig_transdc_resp-reg_C-effctor"/>
</dbReference>
<accession>A0A4Q1D8J8</accession>
<dbReference type="GO" id="GO:0003677">
    <property type="term" value="F:DNA binding"/>
    <property type="evidence" value="ECO:0007669"/>
    <property type="project" value="UniProtKB-KW"/>
</dbReference>
<protein>
    <submittedName>
        <fullName evidence="5">Response regulator transcription factor</fullName>
    </submittedName>
</protein>
<dbReference type="Pfam" id="PF00196">
    <property type="entry name" value="GerE"/>
    <property type="match status" value="1"/>
</dbReference>
<dbReference type="PROSITE" id="PS50043">
    <property type="entry name" value="HTH_LUXR_2"/>
    <property type="match status" value="1"/>
</dbReference>
<dbReference type="InterPro" id="IPR036388">
    <property type="entry name" value="WH-like_DNA-bd_sf"/>
</dbReference>
<keyword evidence="1" id="KW-0805">Transcription regulation</keyword>
<evidence type="ECO:0000313" key="5">
    <source>
        <dbReference type="EMBL" id="RXK85667.1"/>
    </source>
</evidence>
<keyword evidence="3" id="KW-0804">Transcription</keyword>
<gene>
    <name evidence="5" type="ORF">ESB13_02305</name>
</gene>
<dbReference type="GO" id="GO:0006355">
    <property type="term" value="P:regulation of DNA-templated transcription"/>
    <property type="evidence" value="ECO:0007669"/>
    <property type="project" value="InterPro"/>
</dbReference>
<evidence type="ECO:0000259" key="4">
    <source>
        <dbReference type="PROSITE" id="PS50043"/>
    </source>
</evidence>
<reference evidence="5 6" key="1">
    <citation type="submission" date="2019-01" db="EMBL/GenBank/DDBJ databases">
        <title>Filimonas sp. strain TTM-71.</title>
        <authorList>
            <person name="Chen W.-M."/>
        </authorList>
    </citation>
    <scope>NUCLEOTIDE SEQUENCE [LARGE SCALE GENOMIC DNA]</scope>
    <source>
        <strain evidence="5 6">TTM-71</strain>
    </source>
</reference>
<name>A0A4Q1D8J8_9BACT</name>
<keyword evidence="2" id="KW-0238">DNA-binding</keyword>
<dbReference type="Gene3D" id="1.10.10.10">
    <property type="entry name" value="Winged helix-like DNA-binding domain superfamily/Winged helix DNA-binding domain"/>
    <property type="match status" value="1"/>
</dbReference>
<dbReference type="PRINTS" id="PR00038">
    <property type="entry name" value="HTHLUXR"/>
</dbReference>
<dbReference type="CDD" id="cd06170">
    <property type="entry name" value="LuxR_C_like"/>
    <property type="match status" value="1"/>
</dbReference>
<dbReference type="PROSITE" id="PS00622">
    <property type="entry name" value="HTH_LUXR_1"/>
    <property type="match status" value="1"/>
</dbReference>
<evidence type="ECO:0000313" key="6">
    <source>
        <dbReference type="Proteomes" id="UP000290545"/>
    </source>
</evidence>
<dbReference type="SUPFAM" id="SSF46894">
    <property type="entry name" value="C-terminal effector domain of the bipartite response regulators"/>
    <property type="match status" value="1"/>
</dbReference>
<organism evidence="5 6">
    <name type="scientific">Filimonas effusa</name>
    <dbReference type="NCBI Taxonomy" id="2508721"/>
    <lineage>
        <taxon>Bacteria</taxon>
        <taxon>Pseudomonadati</taxon>
        <taxon>Bacteroidota</taxon>
        <taxon>Chitinophagia</taxon>
        <taxon>Chitinophagales</taxon>
        <taxon>Chitinophagaceae</taxon>
        <taxon>Filimonas</taxon>
    </lineage>
</organism>
<feature type="domain" description="HTH luxR-type" evidence="4">
    <location>
        <begin position="146"/>
        <end position="211"/>
    </location>
</feature>